<name>A0A5A8EBZ5_CAFRO</name>
<organism evidence="2 3">
    <name type="scientific">Cafeteria roenbergensis</name>
    <name type="common">Marine flagellate</name>
    <dbReference type="NCBI Taxonomy" id="33653"/>
    <lineage>
        <taxon>Eukaryota</taxon>
        <taxon>Sar</taxon>
        <taxon>Stramenopiles</taxon>
        <taxon>Bigyra</taxon>
        <taxon>Opalozoa</taxon>
        <taxon>Bicosoecida</taxon>
        <taxon>Cafeteriaceae</taxon>
        <taxon>Cafeteria</taxon>
    </lineage>
</organism>
<reference evidence="2 3" key="1">
    <citation type="submission" date="2019-07" db="EMBL/GenBank/DDBJ databases">
        <title>Genomes of Cafeteria roenbergensis.</title>
        <authorList>
            <person name="Fischer M.G."/>
            <person name="Hackl T."/>
            <person name="Roman M."/>
        </authorList>
    </citation>
    <scope>NUCLEOTIDE SEQUENCE [LARGE SCALE GENOMIC DNA]</scope>
    <source>
        <strain evidence="2 3">E4-10P</strain>
    </source>
</reference>
<dbReference type="AlphaFoldDB" id="A0A5A8EBZ5"/>
<evidence type="ECO:0000256" key="1">
    <source>
        <dbReference type="SAM" id="MobiDB-lite"/>
    </source>
</evidence>
<dbReference type="EMBL" id="VLTO01000014">
    <property type="protein sequence ID" value="KAA0175463.1"/>
    <property type="molecule type" value="Genomic_DNA"/>
</dbReference>
<sequence length="577" mass="56859">MALWGSECAHKCKAAWDAGDASLAPEGEEMADEAEVFAALFATTADQQLEPTAGEVGPGVDAIIAVAGGWSAAALAAVGQLGDAWSTGDMAGAGAGVGGTAGSAAEEEEDGAILSAHATAHVALSCLAEALEAAAAGGEAIRSAADLPRITAASKAAASVLRARAHCWAAGTRQAGSNELELVARIQAAAVGAAGAARRWIGGASASERKSARGEWPATLRACSKAAGAALVASVAGTPNLANALIRSFAAGGAVSLASPVATAHCAAAAAWAAAASRNRPVDPKTRAEPIGAATLAVDALVSAAEARFAKKCTSSARAELLLCLSQATTSLAWAAHTEVQGGSDALALVGVASPKGWGMLANTLARAAALVLAQASVDVGCMDEAAAEAVAATALSASLAASALTRRPESDRRLAAPSLEMLLRAAGTAAARLAGEARKAVSCMLDDMGAVDPACEASGRRGRDEYEEDDDEADDAEEDDEDAAAAEGDVSVGALTFFVRTLTALATPDSFAALPAEEAKHLATTLRHLGLGAASRAAVAAATSDAGVLLGEDQAPAIEACGEAAALADATAAMLA</sequence>
<gene>
    <name evidence="2" type="ORF">FNF27_03163</name>
</gene>
<proteinExistence type="predicted"/>
<dbReference type="Proteomes" id="UP000322899">
    <property type="component" value="Unassembled WGS sequence"/>
</dbReference>
<accession>A0A5A8EBZ5</accession>
<evidence type="ECO:0000313" key="2">
    <source>
        <dbReference type="EMBL" id="KAA0175463.1"/>
    </source>
</evidence>
<feature type="compositionally biased region" description="Acidic residues" evidence="1">
    <location>
        <begin position="466"/>
        <end position="485"/>
    </location>
</feature>
<evidence type="ECO:0000313" key="3">
    <source>
        <dbReference type="Proteomes" id="UP000322899"/>
    </source>
</evidence>
<protein>
    <submittedName>
        <fullName evidence="2">Uncharacterized protein</fullName>
    </submittedName>
</protein>
<comment type="caution">
    <text evidence="2">The sequence shown here is derived from an EMBL/GenBank/DDBJ whole genome shotgun (WGS) entry which is preliminary data.</text>
</comment>
<feature type="region of interest" description="Disordered" evidence="1">
    <location>
        <begin position="455"/>
        <end position="487"/>
    </location>
</feature>